<feature type="compositionally biased region" description="Basic and acidic residues" evidence="1">
    <location>
        <begin position="388"/>
        <end position="397"/>
    </location>
</feature>
<dbReference type="Proteomes" id="UP001472677">
    <property type="component" value="Unassembled WGS sequence"/>
</dbReference>
<keyword evidence="3" id="KW-1185">Reference proteome</keyword>
<protein>
    <submittedName>
        <fullName evidence="2">Uncharacterized protein</fullName>
    </submittedName>
</protein>
<reference evidence="2 3" key="1">
    <citation type="journal article" date="2024" name="G3 (Bethesda)">
        <title>Genome assembly of Hibiscus sabdariffa L. provides insights into metabolisms of medicinal natural products.</title>
        <authorList>
            <person name="Kim T."/>
        </authorList>
    </citation>
    <scope>NUCLEOTIDE SEQUENCE [LARGE SCALE GENOMIC DNA]</scope>
    <source>
        <strain evidence="2">TK-2024</strain>
        <tissue evidence="2">Old leaves</tissue>
    </source>
</reference>
<dbReference type="EMBL" id="JBBPBM010000015">
    <property type="protein sequence ID" value="KAK8558616.1"/>
    <property type="molecule type" value="Genomic_DNA"/>
</dbReference>
<evidence type="ECO:0000313" key="2">
    <source>
        <dbReference type="EMBL" id="KAK8558616.1"/>
    </source>
</evidence>
<evidence type="ECO:0000256" key="1">
    <source>
        <dbReference type="SAM" id="MobiDB-lite"/>
    </source>
</evidence>
<feature type="region of interest" description="Disordered" evidence="1">
    <location>
        <begin position="346"/>
        <end position="397"/>
    </location>
</feature>
<evidence type="ECO:0000313" key="3">
    <source>
        <dbReference type="Proteomes" id="UP001472677"/>
    </source>
</evidence>
<comment type="caution">
    <text evidence="2">The sequence shown here is derived from an EMBL/GenBank/DDBJ whole genome shotgun (WGS) entry which is preliminary data.</text>
</comment>
<proteinExistence type="predicted"/>
<sequence>MHCRLDDRRTRLVLFHWVPTWIMGKSKKTRGENIEDSVIVSDVMDMEGDKESLDGAADVGQFPQVQEQESSTVKSGVQMSYAGIVNKPLVRNGTGQEGSEGVVCDSNKVESCDGKVDEGVASSVKSAIPRDKSLSNGVSTEERGLFGPWMTVENRRRRLQSGGPSSSRGKGKHVGMDIDNRFAALVNDQGEQMEEPGIGPIADKSAVDLDSERLTDISIRASTGVTKNAALIESNPGRKAKGVRRVFDKAVVVPMVEGQQVVVVEHVPLGSDSRHAAVSLLENGQGKSRAEGVMIGKNHGGRTGVKDTALQGLKVRKPSAARTISRPVLSEWVDTMHVQLNAITARSDHDPGGLSRATIGENGDLEPMQSKDSGSGVLGTADGVVLGEAERRAGGDQ</sequence>
<gene>
    <name evidence="2" type="ORF">V6N12_041917</name>
</gene>
<accession>A0ABR2ED92</accession>
<name>A0ABR2ED92_9ROSI</name>
<organism evidence="2 3">
    <name type="scientific">Hibiscus sabdariffa</name>
    <name type="common">roselle</name>
    <dbReference type="NCBI Taxonomy" id="183260"/>
    <lineage>
        <taxon>Eukaryota</taxon>
        <taxon>Viridiplantae</taxon>
        <taxon>Streptophyta</taxon>
        <taxon>Embryophyta</taxon>
        <taxon>Tracheophyta</taxon>
        <taxon>Spermatophyta</taxon>
        <taxon>Magnoliopsida</taxon>
        <taxon>eudicotyledons</taxon>
        <taxon>Gunneridae</taxon>
        <taxon>Pentapetalae</taxon>
        <taxon>rosids</taxon>
        <taxon>malvids</taxon>
        <taxon>Malvales</taxon>
        <taxon>Malvaceae</taxon>
        <taxon>Malvoideae</taxon>
        <taxon>Hibiscus</taxon>
    </lineage>
</organism>